<evidence type="ECO:0000313" key="1">
    <source>
        <dbReference type="EMBL" id="KAJ1198947.1"/>
    </source>
</evidence>
<keyword evidence="2" id="KW-1185">Reference proteome</keyword>
<dbReference type="Proteomes" id="UP001066276">
    <property type="component" value="Chromosome 2_1"/>
</dbReference>
<dbReference type="AlphaFoldDB" id="A0AAV7VFK5"/>
<gene>
    <name evidence="1" type="ORF">NDU88_002785</name>
</gene>
<reference evidence="1" key="1">
    <citation type="journal article" date="2022" name="bioRxiv">
        <title>Sequencing and chromosome-scale assembly of the giantPleurodeles waltlgenome.</title>
        <authorList>
            <person name="Brown T."/>
            <person name="Elewa A."/>
            <person name="Iarovenko S."/>
            <person name="Subramanian E."/>
            <person name="Araus A.J."/>
            <person name="Petzold A."/>
            <person name="Susuki M."/>
            <person name="Suzuki K.-i.T."/>
            <person name="Hayashi T."/>
            <person name="Toyoda A."/>
            <person name="Oliveira C."/>
            <person name="Osipova E."/>
            <person name="Leigh N.D."/>
            <person name="Simon A."/>
            <person name="Yun M.H."/>
        </authorList>
    </citation>
    <scope>NUCLEOTIDE SEQUENCE</scope>
    <source>
        <strain evidence="1">20211129_DDA</strain>
        <tissue evidence="1">Liver</tissue>
    </source>
</reference>
<organism evidence="1 2">
    <name type="scientific">Pleurodeles waltl</name>
    <name type="common">Iberian ribbed newt</name>
    <dbReference type="NCBI Taxonomy" id="8319"/>
    <lineage>
        <taxon>Eukaryota</taxon>
        <taxon>Metazoa</taxon>
        <taxon>Chordata</taxon>
        <taxon>Craniata</taxon>
        <taxon>Vertebrata</taxon>
        <taxon>Euteleostomi</taxon>
        <taxon>Amphibia</taxon>
        <taxon>Batrachia</taxon>
        <taxon>Caudata</taxon>
        <taxon>Salamandroidea</taxon>
        <taxon>Salamandridae</taxon>
        <taxon>Pleurodelinae</taxon>
        <taxon>Pleurodeles</taxon>
    </lineage>
</organism>
<dbReference type="EMBL" id="JANPWB010000003">
    <property type="protein sequence ID" value="KAJ1198947.1"/>
    <property type="molecule type" value="Genomic_DNA"/>
</dbReference>
<sequence>MPVGPPRRFISSALSCGIAPVIRGGESFPPLSLRPLLISSASWRPRSGMGVAAEPAPSLRVGHLALPLAFANAFYNSFVNHYYK</sequence>
<protein>
    <submittedName>
        <fullName evidence="1">Uncharacterized protein</fullName>
    </submittedName>
</protein>
<proteinExistence type="predicted"/>
<accession>A0AAV7VFK5</accession>
<comment type="caution">
    <text evidence="1">The sequence shown here is derived from an EMBL/GenBank/DDBJ whole genome shotgun (WGS) entry which is preliminary data.</text>
</comment>
<evidence type="ECO:0000313" key="2">
    <source>
        <dbReference type="Proteomes" id="UP001066276"/>
    </source>
</evidence>
<name>A0AAV7VFK5_PLEWA</name>